<evidence type="ECO:0000313" key="3">
    <source>
        <dbReference type="Proteomes" id="UP000240883"/>
    </source>
</evidence>
<dbReference type="InterPro" id="IPR015915">
    <property type="entry name" value="Kelch-typ_b-propeller"/>
</dbReference>
<dbReference type="Gene3D" id="2.120.10.80">
    <property type="entry name" value="Kelch-type beta propeller"/>
    <property type="match status" value="2"/>
</dbReference>
<dbReference type="SMART" id="SM00612">
    <property type="entry name" value="Kelch"/>
    <property type="match status" value="5"/>
</dbReference>
<feature type="signal peptide" evidence="1">
    <location>
        <begin position="1"/>
        <end position="22"/>
    </location>
</feature>
<evidence type="ECO:0000256" key="1">
    <source>
        <dbReference type="SAM" id="SignalP"/>
    </source>
</evidence>
<keyword evidence="1" id="KW-0732">Signal</keyword>
<feature type="chain" id="PRO_5015765549" evidence="1">
    <location>
        <begin position="23"/>
        <end position="361"/>
    </location>
</feature>
<sequence>MSHLSTIVLLFLLTALLYCTNAEPLRGRISVEPYSVTFLPEIPAPRQEHAITLLQDRILLVGGLSSNYSYTPDTITAPSAPVTVDTVQSYNIKTRSWTDHKPAPYPVNHGNIAAVKGRIYLLGGLMGGNFSRWGAVTNSYVYDIKKDTWKTIAPMPGGTERGASAMGVSGSKIYLAGGMRFLDMGGETSAQASVALVSSYDTETNTWNTDLPSLPESRDHVGGAVIGNTFYVAGGRDRGQHNVRGDTWALDLKNTTSGWRELASMPTARGGLSATAVGHCLYTFGGEGNAEGVGGVFANVEVYDTKQNTWEALPALWAGIHGTNAVTGGDGKIYIAGGGYRLGAGPSNFTVAYQPHPKCFA</sequence>
<accession>A0A2T2PDU0</accession>
<dbReference type="PANTHER" id="PTHR45632:SF24">
    <property type="entry name" value="GALACTOSE OXIDASE"/>
    <property type="match status" value="1"/>
</dbReference>
<dbReference type="OrthoDB" id="45365at2759"/>
<dbReference type="PANTHER" id="PTHR45632">
    <property type="entry name" value="LD33804P"/>
    <property type="match status" value="1"/>
</dbReference>
<organism evidence="2 3">
    <name type="scientific">Corynespora cassiicola Philippines</name>
    <dbReference type="NCBI Taxonomy" id="1448308"/>
    <lineage>
        <taxon>Eukaryota</taxon>
        <taxon>Fungi</taxon>
        <taxon>Dikarya</taxon>
        <taxon>Ascomycota</taxon>
        <taxon>Pezizomycotina</taxon>
        <taxon>Dothideomycetes</taxon>
        <taxon>Pleosporomycetidae</taxon>
        <taxon>Pleosporales</taxon>
        <taxon>Corynesporascaceae</taxon>
        <taxon>Corynespora</taxon>
    </lineage>
</organism>
<reference evidence="2 3" key="1">
    <citation type="journal article" date="2018" name="Front. Microbiol.">
        <title>Genome-Wide Analysis of Corynespora cassiicola Leaf Fall Disease Putative Effectors.</title>
        <authorList>
            <person name="Lopez D."/>
            <person name="Ribeiro S."/>
            <person name="Label P."/>
            <person name="Fumanal B."/>
            <person name="Venisse J.S."/>
            <person name="Kohler A."/>
            <person name="de Oliveira R.R."/>
            <person name="Labutti K."/>
            <person name="Lipzen A."/>
            <person name="Lail K."/>
            <person name="Bauer D."/>
            <person name="Ohm R.A."/>
            <person name="Barry K.W."/>
            <person name="Spatafora J."/>
            <person name="Grigoriev I.V."/>
            <person name="Martin F.M."/>
            <person name="Pujade-Renaud V."/>
        </authorList>
    </citation>
    <scope>NUCLEOTIDE SEQUENCE [LARGE SCALE GENOMIC DNA]</scope>
    <source>
        <strain evidence="2 3">Philippines</strain>
    </source>
</reference>
<keyword evidence="3" id="KW-1185">Reference proteome</keyword>
<protein>
    <submittedName>
        <fullName evidence="2">Galactose oxidase</fullName>
    </submittedName>
</protein>
<evidence type="ECO:0000313" key="2">
    <source>
        <dbReference type="EMBL" id="PSN75666.1"/>
    </source>
</evidence>
<gene>
    <name evidence="2" type="ORF">BS50DRAFT_671740</name>
</gene>
<dbReference type="Proteomes" id="UP000240883">
    <property type="component" value="Unassembled WGS sequence"/>
</dbReference>
<dbReference type="Pfam" id="PF01344">
    <property type="entry name" value="Kelch_1"/>
    <property type="match status" value="1"/>
</dbReference>
<name>A0A2T2PDU0_CORCC</name>
<dbReference type="SUPFAM" id="SSF117281">
    <property type="entry name" value="Kelch motif"/>
    <property type="match status" value="1"/>
</dbReference>
<dbReference type="AlphaFoldDB" id="A0A2T2PDU0"/>
<dbReference type="Pfam" id="PF24681">
    <property type="entry name" value="Kelch_KLHDC2_KLHL20_DRC7"/>
    <property type="match status" value="1"/>
</dbReference>
<proteinExistence type="predicted"/>
<dbReference type="EMBL" id="KZ678128">
    <property type="protein sequence ID" value="PSN75666.1"/>
    <property type="molecule type" value="Genomic_DNA"/>
</dbReference>
<dbReference type="InterPro" id="IPR006652">
    <property type="entry name" value="Kelch_1"/>
</dbReference>
<dbReference type="STRING" id="1448308.A0A2T2PDU0"/>